<proteinExistence type="predicted"/>
<comment type="caution">
    <text evidence="7">The sequence shown here is derived from an EMBL/GenBank/DDBJ whole genome shotgun (WGS) entry which is preliminary data.</text>
</comment>
<evidence type="ECO:0000256" key="2">
    <source>
        <dbReference type="ARBA" id="ARBA00023136"/>
    </source>
</evidence>
<comment type="subcellular location">
    <subcellularLocation>
        <location evidence="1">Cell outer membrane</location>
    </subcellularLocation>
</comment>
<keyword evidence="2 4" id="KW-0472">Membrane</keyword>
<dbReference type="PRINTS" id="PR01021">
    <property type="entry name" value="OMPADOMAIN"/>
</dbReference>
<feature type="region of interest" description="Disordered" evidence="5">
    <location>
        <begin position="582"/>
        <end position="618"/>
    </location>
</feature>
<dbReference type="InterPro" id="IPR036737">
    <property type="entry name" value="OmpA-like_sf"/>
</dbReference>
<name>A0ABS3C8S2_9BACT</name>
<dbReference type="EMBL" id="JAFKCT010000007">
    <property type="protein sequence ID" value="MBN7812560.1"/>
    <property type="molecule type" value="Genomic_DNA"/>
</dbReference>
<feature type="domain" description="OmpA-like" evidence="6">
    <location>
        <begin position="704"/>
        <end position="818"/>
    </location>
</feature>
<evidence type="ECO:0000256" key="3">
    <source>
        <dbReference type="ARBA" id="ARBA00023237"/>
    </source>
</evidence>
<gene>
    <name evidence="7" type="ORF">J0A68_16520</name>
</gene>
<evidence type="ECO:0000313" key="8">
    <source>
        <dbReference type="Proteomes" id="UP000664317"/>
    </source>
</evidence>
<keyword evidence="3" id="KW-0998">Cell outer membrane</keyword>
<dbReference type="Gene3D" id="3.30.1330.60">
    <property type="entry name" value="OmpA-like domain"/>
    <property type="match status" value="1"/>
</dbReference>
<dbReference type="PROSITE" id="PS51123">
    <property type="entry name" value="OMPA_2"/>
    <property type="match status" value="1"/>
</dbReference>
<dbReference type="CDD" id="cd07185">
    <property type="entry name" value="OmpA_C-like"/>
    <property type="match status" value="1"/>
</dbReference>
<organism evidence="7 8">
    <name type="scientific">Algoriphagus oliviformis</name>
    <dbReference type="NCBI Taxonomy" id="2811231"/>
    <lineage>
        <taxon>Bacteria</taxon>
        <taxon>Pseudomonadati</taxon>
        <taxon>Bacteroidota</taxon>
        <taxon>Cytophagia</taxon>
        <taxon>Cytophagales</taxon>
        <taxon>Cyclobacteriaceae</taxon>
        <taxon>Algoriphagus</taxon>
    </lineage>
</organism>
<dbReference type="SUPFAM" id="SSF103088">
    <property type="entry name" value="OmpA-like"/>
    <property type="match status" value="1"/>
</dbReference>
<keyword evidence="8" id="KW-1185">Reference proteome</keyword>
<dbReference type="InterPro" id="IPR006665">
    <property type="entry name" value="OmpA-like"/>
</dbReference>
<dbReference type="PANTHER" id="PTHR30329">
    <property type="entry name" value="STATOR ELEMENT OF FLAGELLAR MOTOR COMPLEX"/>
    <property type="match status" value="1"/>
</dbReference>
<dbReference type="InterPro" id="IPR006664">
    <property type="entry name" value="OMP_bac"/>
</dbReference>
<dbReference type="PANTHER" id="PTHR30329:SF21">
    <property type="entry name" value="LIPOPROTEIN YIAD-RELATED"/>
    <property type="match status" value="1"/>
</dbReference>
<evidence type="ECO:0000256" key="5">
    <source>
        <dbReference type="SAM" id="MobiDB-lite"/>
    </source>
</evidence>
<evidence type="ECO:0000313" key="7">
    <source>
        <dbReference type="EMBL" id="MBN7812560.1"/>
    </source>
</evidence>
<dbReference type="InterPro" id="IPR050330">
    <property type="entry name" value="Bact_OuterMem_StrucFunc"/>
</dbReference>
<sequence>MKKSFILLLLFGVLSPLVAQQYGYKWRVGLSAGTTNYYGDIQPMGLNSFKDFTKLYDRYEHYAERLSYQGSIEYALGNSVGLMLSAGSYQFGSGDRFVENDGSLYADGENFDRALNFQTKLLDAGLSLVLKPDNNWLLPGRSFFAPYLTLGAGYQSFSVFGDLLDANGSRYDYRNASVIPDGTFETKLSDLDTEVAGGYSRSSFYTNVGLGFRIRLGKGLELFAQSDFKRAFSDYLDDVSGTYRSSYDNDFQEYAALPGTNVPTVDQPYRGNPDGEPDWYIYHGIGIKFSFGANKKSFTPPTMSQQLTYVPPRLSQKESIPVDTISTETPKPASEGTVNYFTVIQLPGWQKASPQGTSAQDSAALAEMALFRDSIATNREEIQRGVAQATEQIEGIEASIGLALEDSTLTDSVRQSRIQALENERTVLMGNITSLTFLDAQLQAKQDSLDSISKATLIVPTDTAKLVHQLLIYPGQMGKILYLSSGDAEIHLQDQAADKDSVQRSAYRMENADSTRQALDSAKVLPNVPSPAALDTTGLMTREDFDAKMDQFRTEMLQSQAERDSAIITSLASIAASPQPAAYQSTSAENPPADLAAVDEKTRRKVQKNRQKQESLEEKNNNLLKGALIAGGAAATTAAISSSGKRKRAEEQAAVDSLLISQIQADSILIDSLQRLVLEPRLKVQPDTVFLESDTVFVEKMVDSLTYSLLSEIEVYFGINQSTLTDEEKEKLQEVKELAEAFPNLKLDLRGYADNTGSIAYNLQISEKRVNAVRDHLISIGIEASKISSNVGGLIIRGKTKGSVDSDRKVEVRFREKPVGSVAKPSPDSTSAPTP</sequence>
<protein>
    <submittedName>
        <fullName evidence="7">OmpA family protein</fullName>
    </submittedName>
</protein>
<feature type="region of interest" description="Disordered" evidence="5">
    <location>
        <begin position="815"/>
        <end position="835"/>
    </location>
</feature>
<evidence type="ECO:0000256" key="1">
    <source>
        <dbReference type="ARBA" id="ARBA00004442"/>
    </source>
</evidence>
<dbReference type="Proteomes" id="UP000664317">
    <property type="component" value="Unassembled WGS sequence"/>
</dbReference>
<reference evidence="7 8" key="1">
    <citation type="submission" date="2021-03" db="EMBL/GenBank/DDBJ databases">
        <title>novel species isolated from a fishpond in China.</title>
        <authorList>
            <person name="Lu H."/>
            <person name="Cai Z."/>
        </authorList>
    </citation>
    <scope>NUCLEOTIDE SEQUENCE [LARGE SCALE GENOMIC DNA]</scope>
    <source>
        <strain evidence="7 8">H41</strain>
    </source>
</reference>
<dbReference type="RefSeq" id="WP_206579336.1">
    <property type="nucleotide sequence ID" value="NZ_JAFKCT010000007.1"/>
</dbReference>
<accession>A0ABS3C8S2</accession>
<evidence type="ECO:0000259" key="6">
    <source>
        <dbReference type="PROSITE" id="PS51123"/>
    </source>
</evidence>
<dbReference type="Pfam" id="PF00691">
    <property type="entry name" value="OmpA"/>
    <property type="match status" value="1"/>
</dbReference>
<evidence type="ECO:0000256" key="4">
    <source>
        <dbReference type="PROSITE-ProRule" id="PRU00473"/>
    </source>
</evidence>